<dbReference type="InterPro" id="IPR041222">
    <property type="entry name" value="PriA_3primeBD"/>
</dbReference>
<evidence type="ECO:0000256" key="9">
    <source>
        <dbReference type="ARBA" id="ARBA00023125"/>
    </source>
</evidence>
<dbReference type="GO" id="GO:0003677">
    <property type="term" value="F:DNA binding"/>
    <property type="evidence" value="ECO:0007669"/>
    <property type="project" value="UniProtKB-UniRule"/>
</dbReference>
<sequence length="848" mass="97462">MSLFSSFSDTSNSISTERKTLFAEVIIPVPLKTTFTYRIPFELNDFVQSGVRVVIPFGRKRVLTGVVKSVTQEAPKGYSAKYILELLDEEPLITQTQIWFWSWIASYYMCSIGEVMNAALPSGLKLSSTSRLQLHPDWKNGINQEEIKEKQAEYDLSEDEIRLINLLELENSLTYEQAGEKLDLQDVYQIIKKLTQKRIVIIFEELKEKYSPLKEKQIRIAEKYATQEGIAEAFTKTTRSVKQEELLLTYLSKNPIKNYPKSISKKELLGENLSASSLKTLIKNGIFEEFEKTLSRFEFEEWTETESQISLTSTQENAVNQIFEHFQDKSTVLLHGITGSGKTEMYVSLIEQVLQSGSQVLMLLPEIALTSQIVVRLKRIFGNAVGVYHSRFSDNERVEVWKGVLNGDINFVIGVRSSVFLPFEHLGLIIVDEEHDPSYKQYDPAPRYHARDAALVLAHKHQAKVVLGSATPSVESYFLAKQKQYGLVEVLQRFGEATLPEIQLVDLKKSKKRKELKENFTLELFEQMKTALEQHEQVLLFQNRRGYAPYLSCEVCEWIPECQNCSVSLTYHQRANELRCHYCGFSTKVPQTCSACSSTKIYPKGFGTQKLEEDLQVLLPESRIARMDKDTTRTRTGYEKIIDAFEKHEVDILVGTQMITKGLDFEKVNLVGVFDADRILFFPDFRSSERFMQLIMQVSGRAGRRSGKGKVVIQTNSPSHPLFAIISLHDYQTFYNQEILERQEYSYPPFARLIKLMVRHEEREMAQKAAFILSKKLQPKLGAGRVLGPEAPIIERIRNKFQQAILIKLERNKFDLGKTKEFIQSQIDELYKDKSFKKIQVVVDVDFV</sequence>
<dbReference type="GO" id="GO:0006270">
    <property type="term" value="P:DNA replication initiation"/>
    <property type="evidence" value="ECO:0007669"/>
    <property type="project" value="TreeGrafter"/>
</dbReference>
<feature type="binding site" evidence="12">
    <location>
        <position position="562"/>
    </location>
    <ligand>
        <name>Zn(2+)</name>
        <dbReference type="ChEBI" id="CHEBI:29105"/>
        <label>2</label>
    </ligand>
</feature>
<feature type="domain" description="Helicase C-terminal" evidence="14">
    <location>
        <begin position="588"/>
        <end position="758"/>
    </location>
</feature>
<dbReference type="InterPro" id="IPR042115">
    <property type="entry name" value="PriA_3primeBD_sf"/>
</dbReference>
<dbReference type="GO" id="GO:1990077">
    <property type="term" value="C:primosome complex"/>
    <property type="evidence" value="ECO:0007669"/>
    <property type="project" value="UniProtKB-UniRule"/>
</dbReference>
<comment type="function">
    <text evidence="12">Initiates the restart of stalled replication forks, which reloads the replicative helicase on sites other than the origin of replication. Recognizes and binds to abandoned replication forks and remodels them to uncover a helicase loading site. Promotes assembly of the primosome at these replication forks.</text>
</comment>
<dbReference type="STRING" id="880071.Fleli_1489"/>
<dbReference type="InterPro" id="IPR041236">
    <property type="entry name" value="PriA_C"/>
</dbReference>
<dbReference type="InterPro" id="IPR001650">
    <property type="entry name" value="Helicase_C-like"/>
</dbReference>
<dbReference type="HAMAP" id="MF_00983">
    <property type="entry name" value="PriA"/>
    <property type="match status" value="1"/>
</dbReference>
<accession>I4AIX8</accession>
<feature type="binding site" evidence="12">
    <location>
        <position position="580"/>
    </location>
    <ligand>
        <name>Zn(2+)</name>
        <dbReference type="ChEBI" id="CHEBI:29105"/>
        <label>2</label>
    </ligand>
</feature>
<keyword evidence="3 12" id="KW-0479">Metal-binding</keyword>
<keyword evidence="5 12" id="KW-0378">Hydrolase</keyword>
<dbReference type="AlphaFoldDB" id="I4AIX8"/>
<dbReference type="InterPro" id="IPR005259">
    <property type="entry name" value="PriA"/>
</dbReference>
<dbReference type="InterPro" id="IPR027417">
    <property type="entry name" value="P-loop_NTPase"/>
</dbReference>
<gene>
    <name evidence="12" type="primary">priA</name>
    <name evidence="15" type="ordered locus">Fleli_1489</name>
</gene>
<reference evidence="16" key="1">
    <citation type="submission" date="2012-06" db="EMBL/GenBank/DDBJ databases">
        <title>The complete genome of Flexibacter litoralis DSM 6794.</title>
        <authorList>
            <person name="Lucas S."/>
            <person name="Copeland A."/>
            <person name="Lapidus A."/>
            <person name="Glavina del Rio T."/>
            <person name="Dalin E."/>
            <person name="Tice H."/>
            <person name="Bruce D."/>
            <person name="Goodwin L."/>
            <person name="Pitluck S."/>
            <person name="Peters L."/>
            <person name="Ovchinnikova G."/>
            <person name="Lu M."/>
            <person name="Kyrpides N."/>
            <person name="Mavromatis K."/>
            <person name="Ivanova N."/>
            <person name="Brettin T."/>
            <person name="Detter J.C."/>
            <person name="Han C."/>
            <person name="Larimer F."/>
            <person name="Land M."/>
            <person name="Hauser L."/>
            <person name="Markowitz V."/>
            <person name="Cheng J.-F."/>
            <person name="Hugenholtz P."/>
            <person name="Woyke T."/>
            <person name="Wu D."/>
            <person name="Spring S."/>
            <person name="Lang E."/>
            <person name="Kopitz M."/>
            <person name="Brambilla E."/>
            <person name="Klenk H.-P."/>
            <person name="Eisen J.A."/>
        </authorList>
    </citation>
    <scope>NUCLEOTIDE SEQUENCE [LARGE SCALE GENOMIC DNA]</scope>
    <source>
        <strain evidence="16">ATCC 23117 / DSM 6794 / NBRC 15988 / NCIMB 1366 / Sio-4</strain>
    </source>
</reference>
<evidence type="ECO:0000313" key="15">
    <source>
        <dbReference type="EMBL" id="AFM03913.1"/>
    </source>
</evidence>
<keyword evidence="9 12" id="KW-0238">DNA-binding</keyword>
<dbReference type="GO" id="GO:0005524">
    <property type="term" value="F:ATP binding"/>
    <property type="evidence" value="ECO:0007669"/>
    <property type="project" value="UniProtKB-UniRule"/>
</dbReference>
<evidence type="ECO:0000313" key="16">
    <source>
        <dbReference type="Proteomes" id="UP000006054"/>
    </source>
</evidence>
<keyword evidence="6 12" id="KW-0347">Helicase</keyword>
<dbReference type="SMART" id="SM00490">
    <property type="entry name" value="HELICc"/>
    <property type="match status" value="1"/>
</dbReference>
<name>I4AIX8_BERLS</name>
<dbReference type="Pfam" id="PF17764">
    <property type="entry name" value="PriA_3primeBD"/>
    <property type="match status" value="1"/>
</dbReference>
<dbReference type="PANTHER" id="PTHR30580">
    <property type="entry name" value="PRIMOSOMAL PROTEIN N"/>
    <property type="match status" value="1"/>
</dbReference>
<dbReference type="KEGG" id="fli:Fleli_1489"/>
<dbReference type="FunFam" id="3.40.1440.60:FF:000001">
    <property type="entry name" value="Primosomal protein N"/>
    <property type="match status" value="1"/>
</dbReference>
<dbReference type="NCBIfam" id="TIGR00595">
    <property type="entry name" value="priA"/>
    <property type="match status" value="1"/>
</dbReference>
<evidence type="ECO:0000259" key="13">
    <source>
        <dbReference type="PROSITE" id="PS51192"/>
    </source>
</evidence>
<evidence type="ECO:0000256" key="4">
    <source>
        <dbReference type="ARBA" id="ARBA00022741"/>
    </source>
</evidence>
<dbReference type="GO" id="GO:0043138">
    <property type="term" value="F:3'-5' DNA helicase activity"/>
    <property type="evidence" value="ECO:0007669"/>
    <property type="project" value="UniProtKB-EC"/>
</dbReference>
<keyword evidence="4 12" id="KW-0547">Nucleotide-binding</keyword>
<comment type="cofactor">
    <cofactor evidence="12">
        <name>Zn(2+)</name>
        <dbReference type="ChEBI" id="CHEBI:29105"/>
    </cofactor>
    <text evidence="12">Binds 2 zinc ions per subunit.</text>
</comment>
<dbReference type="HOGENOM" id="CLU_013353_1_1_10"/>
<comment type="catalytic activity">
    <reaction evidence="12">
        <text>Couples ATP hydrolysis with the unwinding of duplex DNA by translocating in the 3'-5' direction.</text>
        <dbReference type="EC" id="5.6.2.4"/>
    </reaction>
</comment>
<keyword evidence="10 12" id="KW-0413">Isomerase</keyword>
<evidence type="ECO:0000256" key="3">
    <source>
        <dbReference type="ARBA" id="ARBA00022723"/>
    </source>
</evidence>
<feature type="domain" description="Helicase ATP-binding" evidence="13">
    <location>
        <begin position="323"/>
        <end position="490"/>
    </location>
</feature>
<keyword evidence="2 12" id="KW-0235">DNA replication</keyword>
<dbReference type="Pfam" id="PF18074">
    <property type="entry name" value="PriA_C"/>
    <property type="match status" value="1"/>
</dbReference>
<feature type="binding site" evidence="12">
    <location>
        <position position="593"/>
    </location>
    <ligand>
        <name>Zn(2+)</name>
        <dbReference type="ChEBI" id="CHEBI:29105"/>
        <label>1</label>
    </ligand>
</feature>
<protein>
    <recommendedName>
        <fullName evidence="12">Replication restart protein PriA</fullName>
    </recommendedName>
    <alternativeName>
        <fullName evidence="12">ATP-dependent DNA helicase PriA</fullName>
        <ecNumber evidence="12">5.6.2.4</ecNumber>
    </alternativeName>
    <alternativeName>
        <fullName evidence="12">DNA 3'-5' helicase PriA</fullName>
    </alternativeName>
</protein>
<dbReference type="GO" id="GO:0006269">
    <property type="term" value="P:DNA replication, synthesis of primer"/>
    <property type="evidence" value="ECO:0007669"/>
    <property type="project" value="UniProtKB-KW"/>
</dbReference>
<dbReference type="InterPro" id="IPR040498">
    <property type="entry name" value="PriA_CRR"/>
</dbReference>
<dbReference type="Gene3D" id="3.40.50.300">
    <property type="entry name" value="P-loop containing nucleotide triphosphate hydrolases"/>
    <property type="match status" value="2"/>
</dbReference>
<dbReference type="RefSeq" id="WP_014797370.1">
    <property type="nucleotide sequence ID" value="NC_018018.1"/>
</dbReference>
<evidence type="ECO:0000259" key="14">
    <source>
        <dbReference type="PROSITE" id="PS51194"/>
    </source>
</evidence>
<evidence type="ECO:0000256" key="10">
    <source>
        <dbReference type="ARBA" id="ARBA00023235"/>
    </source>
</evidence>
<feature type="binding site" evidence="12">
    <location>
        <position position="596"/>
    </location>
    <ligand>
        <name>Zn(2+)</name>
        <dbReference type="ChEBI" id="CHEBI:29105"/>
        <label>1</label>
    </ligand>
</feature>
<evidence type="ECO:0000256" key="2">
    <source>
        <dbReference type="ARBA" id="ARBA00022705"/>
    </source>
</evidence>
<dbReference type="EMBL" id="CP003345">
    <property type="protein sequence ID" value="AFM03913.1"/>
    <property type="molecule type" value="Genomic_DNA"/>
</dbReference>
<dbReference type="EC" id="5.6.2.4" evidence="12"/>
<dbReference type="FunFam" id="3.40.50.300:FF:000489">
    <property type="entry name" value="Primosome assembly protein PriA"/>
    <property type="match status" value="1"/>
</dbReference>
<dbReference type="eggNOG" id="COG1198">
    <property type="taxonomic scope" value="Bacteria"/>
</dbReference>
<comment type="subunit">
    <text evidence="12">Component of the replication restart primosome.</text>
</comment>
<dbReference type="Pfam" id="PF00270">
    <property type="entry name" value="DEAD"/>
    <property type="match status" value="1"/>
</dbReference>
<feature type="binding site" evidence="12">
    <location>
        <position position="553"/>
    </location>
    <ligand>
        <name>Zn(2+)</name>
        <dbReference type="ChEBI" id="CHEBI:29105"/>
        <label>1</label>
    </ligand>
</feature>
<dbReference type="Pfam" id="PF18319">
    <property type="entry name" value="Zn_ribbon_PriA"/>
    <property type="match status" value="1"/>
</dbReference>
<dbReference type="CDD" id="cd17929">
    <property type="entry name" value="DEXHc_priA"/>
    <property type="match status" value="1"/>
</dbReference>
<dbReference type="GO" id="GO:0008270">
    <property type="term" value="F:zinc ion binding"/>
    <property type="evidence" value="ECO:0007669"/>
    <property type="project" value="UniProtKB-UniRule"/>
</dbReference>
<dbReference type="GO" id="GO:0006302">
    <property type="term" value="P:double-strand break repair"/>
    <property type="evidence" value="ECO:0007669"/>
    <property type="project" value="InterPro"/>
</dbReference>
<organism evidence="15 16">
    <name type="scientific">Bernardetia litoralis (strain ATCC 23117 / DSM 6794 / NBRC 15988 / NCIMB 1366 / Fx l1 / Sio-4)</name>
    <name type="common">Flexibacter litoralis</name>
    <dbReference type="NCBI Taxonomy" id="880071"/>
    <lineage>
        <taxon>Bacteria</taxon>
        <taxon>Pseudomonadati</taxon>
        <taxon>Bacteroidota</taxon>
        <taxon>Cytophagia</taxon>
        <taxon>Cytophagales</taxon>
        <taxon>Bernardetiaceae</taxon>
        <taxon>Bernardetia</taxon>
    </lineage>
</organism>
<dbReference type="PROSITE" id="PS51194">
    <property type="entry name" value="HELICASE_CTER"/>
    <property type="match status" value="1"/>
</dbReference>
<dbReference type="InterPro" id="IPR014001">
    <property type="entry name" value="Helicase_ATP-bd"/>
</dbReference>
<evidence type="ECO:0000256" key="6">
    <source>
        <dbReference type="ARBA" id="ARBA00022806"/>
    </source>
</evidence>
<feature type="binding site" evidence="12">
    <location>
        <position position="556"/>
    </location>
    <ligand>
        <name>Zn(2+)</name>
        <dbReference type="ChEBI" id="CHEBI:29105"/>
        <label>1</label>
    </ligand>
</feature>
<dbReference type="GO" id="GO:0006310">
    <property type="term" value="P:DNA recombination"/>
    <property type="evidence" value="ECO:0007669"/>
    <property type="project" value="InterPro"/>
</dbReference>
<keyword evidence="16" id="KW-1185">Reference proteome</keyword>
<evidence type="ECO:0000256" key="7">
    <source>
        <dbReference type="ARBA" id="ARBA00022833"/>
    </source>
</evidence>
<dbReference type="SUPFAM" id="SSF52540">
    <property type="entry name" value="P-loop containing nucleoside triphosphate hydrolases"/>
    <property type="match status" value="1"/>
</dbReference>
<comment type="similarity">
    <text evidence="12">Belongs to the helicase family. PriA subfamily.</text>
</comment>
<evidence type="ECO:0000256" key="1">
    <source>
        <dbReference type="ARBA" id="ARBA00022515"/>
    </source>
</evidence>
<proteinExistence type="inferred from homology"/>
<keyword evidence="1 12" id="KW-0639">Primosome</keyword>
<keyword evidence="7 12" id="KW-0862">Zinc</keyword>
<dbReference type="Gene3D" id="3.40.1440.60">
    <property type="entry name" value="PriA, 3(prime) DNA-binding domain"/>
    <property type="match status" value="1"/>
</dbReference>
<feature type="binding site" evidence="12">
    <location>
        <position position="583"/>
    </location>
    <ligand>
        <name>Zn(2+)</name>
        <dbReference type="ChEBI" id="CHEBI:29105"/>
        <label>2</label>
    </ligand>
</feature>
<dbReference type="PROSITE" id="PS51192">
    <property type="entry name" value="HELICASE_ATP_BIND_1"/>
    <property type="match status" value="1"/>
</dbReference>
<evidence type="ECO:0000256" key="11">
    <source>
        <dbReference type="ARBA" id="ARBA00048988"/>
    </source>
</evidence>
<dbReference type="Proteomes" id="UP000006054">
    <property type="component" value="Chromosome"/>
</dbReference>
<dbReference type="Pfam" id="PF00271">
    <property type="entry name" value="Helicase_C"/>
    <property type="match status" value="1"/>
</dbReference>
<dbReference type="GO" id="GO:0016887">
    <property type="term" value="F:ATP hydrolysis activity"/>
    <property type="evidence" value="ECO:0007669"/>
    <property type="project" value="RHEA"/>
</dbReference>
<dbReference type="CDD" id="cd18804">
    <property type="entry name" value="SF2_C_priA"/>
    <property type="match status" value="1"/>
</dbReference>
<dbReference type="PATRIC" id="fig|880071.3.peg.1471"/>
<comment type="catalytic activity">
    <reaction evidence="11 12">
        <text>ATP + H2O = ADP + phosphate + H(+)</text>
        <dbReference type="Rhea" id="RHEA:13065"/>
        <dbReference type="ChEBI" id="CHEBI:15377"/>
        <dbReference type="ChEBI" id="CHEBI:15378"/>
        <dbReference type="ChEBI" id="CHEBI:30616"/>
        <dbReference type="ChEBI" id="CHEBI:43474"/>
        <dbReference type="ChEBI" id="CHEBI:456216"/>
        <dbReference type="EC" id="5.6.2.4"/>
    </reaction>
</comment>
<dbReference type="SMART" id="SM00487">
    <property type="entry name" value="DEXDc"/>
    <property type="match status" value="1"/>
</dbReference>
<dbReference type="PANTHER" id="PTHR30580:SF0">
    <property type="entry name" value="PRIMOSOMAL PROTEIN N"/>
    <property type="match status" value="1"/>
</dbReference>
<dbReference type="InterPro" id="IPR011545">
    <property type="entry name" value="DEAD/DEAH_box_helicase_dom"/>
</dbReference>
<keyword evidence="8 12" id="KW-0067">ATP-binding</keyword>
<feature type="binding site" evidence="12">
    <location>
        <position position="565"/>
    </location>
    <ligand>
        <name>Zn(2+)</name>
        <dbReference type="ChEBI" id="CHEBI:29105"/>
        <label>2</label>
    </ligand>
</feature>
<evidence type="ECO:0000256" key="8">
    <source>
        <dbReference type="ARBA" id="ARBA00022840"/>
    </source>
</evidence>
<evidence type="ECO:0000256" key="12">
    <source>
        <dbReference type="HAMAP-Rule" id="MF_00983"/>
    </source>
</evidence>
<evidence type="ECO:0000256" key="5">
    <source>
        <dbReference type="ARBA" id="ARBA00022801"/>
    </source>
</evidence>